<keyword evidence="2" id="KW-1185">Reference proteome</keyword>
<comment type="caution">
    <text evidence="1">The sequence shown here is derived from an EMBL/GenBank/DDBJ whole genome shotgun (WGS) entry which is preliminary data.</text>
</comment>
<accession>A0A8J5LWX4</accession>
<dbReference type="AlphaFoldDB" id="A0A8J5LWX4"/>
<name>A0A8J5LWX4_9STRA</name>
<evidence type="ECO:0008006" key="3">
    <source>
        <dbReference type="Google" id="ProtNLM"/>
    </source>
</evidence>
<organism evidence="1 2">
    <name type="scientific">Phytophthora aleatoria</name>
    <dbReference type="NCBI Taxonomy" id="2496075"/>
    <lineage>
        <taxon>Eukaryota</taxon>
        <taxon>Sar</taxon>
        <taxon>Stramenopiles</taxon>
        <taxon>Oomycota</taxon>
        <taxon>Peronosporomycetes</taxon>
        <taxon>Peronosporales</taxon>
        <taxon>Peronosporaceae</taxon>
        <taxon>Phytophthora</taxon>
    </lineage>
</organism>
<proteinExistence type="predicted"/>
<sequence>MRVLSIVVNTAACERLFSELGIIHMAKRNHLASDKALDIQTVAQHVCQRALKHEALNPKKTLLVCPDEREIVRDALIGMFTPSPQTTQARSAVAEDDNNDGEETLWLWREYLDEFFADEEIDTGYEEAASTLNQQREDDVDEFEAIAPPVLNDFLRRNDPAFSQEKNAERI</sequence>
<dbReference type="EMBL" id="JAENGY010001638">
    <property type="protein sequence ID" value="KAG6947912.1"/>
    <property type="molecule type" value="Genomic_DNA"/>
</dbReference>
<protein>
    <recommendedName>
        <fullName evidence="3">HAT C-terminal dimerisation domain-containing protein</fullName>
    </recommendedName>
</protein>
<evidence type="ECO:0000313" key="2">
    <source>
        <dbReference type="Proteomes" id="UP000709295"/>
    </source>
</evidence>
<dbReference type="Proteomes" id="UP000709295">
    <property type="component" value="Unassembled WGS sequence"/>
</dbReference>
<reference evidence="1" key="1">
    <citation type="submission" date="2021-01" db="EMBL/GenBank/DDBJ databases">
        <title>Phytophthora aleatoria, a newly-described species from Pinus radiata is distinct from Phytophthora cactorum isolates based on comparative genomics.</title>
        <authorList>
            <person name="Mcdougal R."/>
            <person name="Panda P."/>
            <person name="Williams N."/>
            <person name="Studholme D.J."/>
        </authorList>
    </citation>
    <scope>NUCLEOTIDE SEQUENCE</scope>
    <source>
        <strain evidence="1">NZFS 4037</strain>
    </source>
</reference>
<evidence type="ECO:0000313" key="1">
    <source>
        <dbReference type="EMBL" id="KAG6947912.1"/>
    </source>
</evidence>
<gene>
    <name evidence="1" type="ORF">JG688_00015345</name>
</gene>